<proteinExistence type="predicted"/>
<reference evidence="1" key="1">
    <citation type="submission" date="2018-05" db="EMBL/GenBank/DDBJ databases">
        <authorList>
            <person name="Lanie J.A."/>
            <person name="Ng W.-L."/>
            <person name="Kazmierczak K.M."/>
            <person name="Andrzejewski T.M."/>
            <person name="Davidsen T.M."/>
            <person name="Wayne K.J."/>
            <person name="Tettelin H."/>
            <person name="Glass J.I."/>
            <person name="Rusch D."/>
            <person name="Podicherti R."/>
            <person name="Tsui H.-C.T."/>
            <person name="Winkler M.E."/>
        </authorList>
    </citation>
    <scope>NUCLEOTIDE SEQUENCE</scope>
</reference>
<protein>
    <submittedName>
        <fullName evidence="1">Uncharacterized protein</fullName>
    </submittedName>
</protein>
<evidence type="ECO:0000313" key="1">
    <source>
        <dbReference type="EMBL" id="SVB50192.1"/>
    </source>
</evidence>
<accession>A0A382EIN1</accession>
<name>A0A382EIN1_9ZZZZ</name>
<dbReference type="InterPro" id="IPR046150">
    <property type="entry name" value="DUF6152"/>
</dbReference>
<dbReference type="AlphaFoldDB" id="A0A382EIN1"/>
<dbReference type="EMBL" id="UINC01044569">
    <property type="protein sequence ID" value="SVB50192.1"/>
    <property type="molecule type" value="Genomic_DNA"/>
</dbReference>
<gene>
    <name evidence="1" type="ORF">METZ01_LOCUS203046</name>
</gene>
<feature type="non-terminal residue" evidence="1">
    <location>
        <position position="87"/>
    </location>
</feature>
<dbReference type="Pfam" id="PF19649">
    <property type="entry name" value="DUF6152"/>
    <property type="match status" value="1"/>
</dbReference>
<organism evidence="1">
    <name type="scientific">marine metagenome</name>
    <dbReference type="NCBI Taxonomy" id="408172"/>
    <lineage>
        <taxon>unclassified sequences</taxon>
        <taxon>metagenomes</taxon>
        <taxon>ecological metagenomes</taxon>
    </lineage>
</organism>
<sequence length="87" mass="9526">MNNISLFLCVVFSINQAYAHHSPRAVFVNERIQIEGVVSQYLFRNPHVIIYLDVDNDAGGTDLWMAEGAAASGMRRAGWSAETVGVG</sequence>